<dbReference type="PANTHER" id="PTHR33683">
    <property type="entry name" value="1, PUTATIVE-RELATED"/>
    <property type="match status" value="1"/>
</dbReference>
<sequence length="1065" mass="116485">MSPPIATTRHLAFVSLALASIATAKDVTAFAPSWQHRIGHASPHSSPLLSNRYYNDFDDLPSAPSSTSQTEDPLLTSLRMLDIQLSHSTLKNLLRHRTLEMERPTLGMLGMIRTGRGFVPLTNGVEVEIVKCSEAGNVPDGITTTGSGGEEAWDVTLKATRRFTLAGGVEKTAGGWTESRVEFLDSKTEEEMMCRKQTGQVGEDSHNSRLSLARAISKGSQFTQPNINLPDNISIMDRWIQLAKQNERYPNQISTLLEQLGPIPPDEDPSERAFWIGALINPLPSLGVAMEIRPRLLMAKGAEERVDVALEGIWGSIKHMDGSARMWGNAKFDVFSSLATCSTDWQNCGNHGSSIHLLCICMFSWCFCPPCIRCPLEQRSRILQPHENIADYIRQVTSANEHEPTRFTITAQVLEGPLSQSDITRYSTLKKSLPESSTVTMDVIKATPAVTSATQIVMPDGSSRRFGVSSSVLNTLLVSDANAASGHAGLTILAIDQKTDYLHGITKSEQSSVMKIRQVAPKGMVSATEEEVTKMPAWECAIRKADGDTLFHRDLQEPHHSDEGEHHGEHNHDHRDDSSTITVTDSISTFNYNSDNNTLKKRHLQNSNLPYSYQVNIFIEIDNDFIANTGGGTRDAAGITPNAYNYINALVMAANIIFESEIDTHLNVHTIKLSTLYDSATSISEALEIMRNNYGGDAWHTDGVTLHHGLLGKNLGGGKSYIGVLCNPGWAFGVTSSISGDFSDLDSRTVWDMKILLHELGHSFGSDHTHEIDYYSPVIDTCGTSCPATAGYQWATLMSLCNWCLGDFENIMYTYGGIFHDSGNKSDISDWIDNPKLVANYDDTHKSVDPRREGHRMFLHVSSRGSCVIPPVSQDPPIVFATYDTTLKVPKCTAVAKSCASGNLLLGRGNIGPSEGGTSPNSLDSCTDGTNGSYLSDESLERIKISSIDSDLLTVGSPAEIVAVAYVWSSIQNFVDFYYATDPFSPSWHLIASVSPTWTGRQSMRVQFSLGASALQAVRVVIRYGQSYSNSSSFICPTSGYDDVDDLVFAVSTTEPAKISTDGED</sequence>
<evidence type="ECO:0000313" key="3">
    <source>
        <dbReference type="EMBL" id="KAL3803723.1"/>
    </source>
</evidence>
<dbReference type="Pfam" id="PF13688">
    <property type="entry name" value="Reprolysin_5"/>
    <property type="match status" value="1"/>
</dbReference>
<evidence type="ECO:0008006" key="5">
    <source>
        <dbReference type="Google" id="ProtNLM"/>
    </source>
</evidence>
<feature type="region of interest" description="Disordered" evidence="1">
    <location>
        <begin position="558"/>
        <end position="579"/>
    </location>
</feature>
<comment type="caution">
    <text evidence="3">The sequence shown here is derived from an EMBL/GenBank/DDBJ whole genome shotgun (WGS) entry which is preliminary data.</text>
</comment>
<evidence type="ECO:0000256" key="1">
    <source>
        <dbReference type="SAM" id="MobiDB-lite"/>
    </source>
</evidence>
<dbReference type="SUPFAM" id="SSF55486">
    <property type="entry name" value="Metalloproteases ('zincins'), catalytic domain"/>
    <property type="match status" value="1"/>
</dbReference>
<dbReference type="Gene3D" id="3.40.390.10">
    <property type="entry name" value="Collagenase (Catalytic Domain)"/>
    <property type="match status" value="1"/>
</dbReference>
<dbReference type="AlphaFoldDB" id="A0ABD3QU66"/>
<evidence type="ECO:0000313" key="4">
    <source>
        <dbReference type="Proteomes" id="UP001516023"/>
    </source>
</evidence>
<evidence type="ECO:0000256" key="2">
    <source>
        <dbReference type="SAM" id="SignalP"/>
    </source>
</evidence>
<feature type="signal peptide" evidence="2">
    <location>
        <begin position="1"/>
        <end position="24"/>
    </location>
</feature>
<dbReference type="EMBL" id="JABMIG020000012">
    <property type="protein sequence ID" value="KAL3803723.1"/>
    <property type="molecule type" value="Genomic_DNA"/>
</dbReference>
<dbReference type="PANTHER" id="PTHR33683:SF46">
    <property type="entry name" value="SUSHI DOMAIN-CONTAINING PROTEIN"/>
    <property type="match status" value="1"/>
</dbReference>
<proteinExistence type="predicted"/>
<protein>
    <recommendedName>
        <fullName evidence="5">Peptidase M12B domain-containing protein</fullName>
    </recommendedName>
</protein>
<dbReference type="InterPro" id="IPR024079">
    <property type="entry name" value="MetalloPept_cat_dom_sf"/>
</dbReference>
<name>A0ABD3QU66_9STRA</name>
<organism evidence="3 4">
    <name type="scientific">Cyclotella cryptica</name>
    <dbReference type="NCBI Taxonomy" id="29204"/>
    <lineage>
        <taxon>Eukaryota</taxon>
        <taxon>Sar</taxon>
        <taxon>Stramenopiles</taxon>
        <taxon>Ochrophyta</taxon>
        <taxon>Bacillariophyta</taxon>
        <taxon>Coscinodiscophyceae</taxon>
        <taxon>Thalassiosirophycidae</taxon>
        <taxon>Stephanodiscales</taxon>
        <taxon>Stephanodiscaceae</taxon>
        <taxon>Cyclotella</taxon>
    </lineage>
</organism>
<dbReference type="Proteomes" id="UP001516023">
    <property type="component" value="Unassembled WGS sequence"/>
</dbReference>
<feature type="chain" id="PRO_5044838943" description="Peptidase M12B domain-containing protein" evidence="2">
    <location>
        <begin position="25"/>
        <end position="1065"/>
    </location>
</feature>
<feature type="compositionally biased region" description="Basic and acidic residues" evidence="1">
    <location>
        <begin position="558"/>
        <end position="578"/>
    </location>
</feature>
<accession>A0ABD3QU66</accession>
<gene>
    <name evidence="3" type="ORF">HJC23_003777</name>
</gene>
<keyword evidence="2" id="KW-0732">Signal</keyword>
<keyword evidence="4" id="KW-1185">Reference proteome</keyword>
<reference evidence="3 4" key="1">
    <citation type="journal article" date="2020" name="G3 (Bethesda)">
        <title>Improved Reference Genome for Cyclotella cryptica CCMP332, a Model for Cell Wall Morphogenesis, Salinity Adaptation, and Lipid Production in Diatoms (Bacillariophyta).</title>
        <authorList>
            <person name="Roberts W.R."/>
            <person name="Downey K.M."/>
            <person name="Ruck E.C."/>
            <person name="Traller J.C."/>
            <person name="Alverson A.J."/>
        </authorList>
    </citation>
    <scope>NUCLEOTIDE SEQUENCE [LARGE SCALE GENOMIC DNA]</scope>
    <source>
        <strain evidence="3 4">CCMP332</strain>
    </source>
</reference>